<dbReference type="PROSITE" id="PS51352">
    <property type="entry name" value="THIOREDOXIN_2"/>
    <property type="match status" value="1"/>
</dbReference>
<reference evidence="3 4" key="1">
    <citation type="journal article" date="2020" name="Antonie Van Leeuwenhoek">
        <title>Rhodopirellula heiligendammensis sp. nov., Rhodopirellula pilleata sp. nov., and Rhodopirellula solitaria sp. nov. isolated from natural or artificial marine surfaces in Northern Germany and California, USA, and emended description of the genus Rhodopirellula.</title>
        <authorList>
            <person name="Kallscheuer N."/>
            <person name="Wiegand S."/>
            <person name="Jogler M."/>
            <person name="Boedeker C."/>
            <person name="Peeters S.H."/>
            <person name="Rast P."/>
            <person name="Heuer A."/>
            <person name="Jetten M.S.M."/>
            <person name="Rohde M."/>
            <person name="Jogler C."/>
        </authorList>
    </citation>
    <scope>NUCLEOTIDE SEQUENCE [LARGE SCALE GENOMIC DNA]</scope>
    <source>
        <strain evidence="3 4">Poly21</strain>
    </source>
</reference>
<dbReference type="GO" id="GO:0016209">
    <property type="term" value="F:antioxidant activity"/>
    <property type="evidence" value="ECO:0007669"/>
    <property type="project" value="InterPro"/>
</dbReference>
<dbReference type="InterPro" id="IPR036249">
    <property type="entry name" value="Thioredoxin-like_sf"/>
</dbReference>
<name>A0A5C6C035_9BACT</name>
<dbReference type="InterPro" id="IPR013766">
    <property type="entry name" value="Thioredoxin_domain"/>
</dbReference>
<keyword evidence="1" id="KW-0732">Signal</keyword>
<evidence type="ECO:0000256" key="1">
    <source>
        <dbReference type="SAM" id="SignalP"/>
    </source>
</evidence>
<gene>
    <name evidence="3" type="primary">resA_2</name>
    <name evidence="3" type="ORF">Poly21_00920</name>
</gene>
<proteinExistence type="predicted"/>
<dbReference type="Gene3D" id="3.40.30.10">
    <property type="entry name" value="Glutaredoxin"/>
    <property type="match status" value="1"/>
</dbReference>
<dbReference type="SUPFAM" id="SSF52833">
    <property type="entry name" value="Thioredoxin-like"/>
    <property type="match status" value="1"/>
</dbReference>
<dbReference type="PANTHER" id="PTHR42852:SF17">
    <property type="entry name" value="THIOREDOXIN-LIKE PROTEIN HI_1115"/>
    <property type="match status" value="1"/>
</dbReference>
<dbReference type="AlphaFoldDB" id="A0A5C6C035"/>
<dbReference type="Proteomes" id="UP000319908">
    <property type="component" value="Unassembled WGS sequence"/>
</dbReference>
<dbReference type="PANTHER" id="PTHR42852">
    <property type="entry name" value="THIOL:DISULFIDE INTERCHANGE PROTEIN DSBE"/>
    <property type="match status" value="1"/>
</dbReference>
<feature type="chain" id="PRO_5022836882" evidence="1">
    <location>
        <begin position="43"/>
        <end position="451"/>
    </location>
</feature>
<feature type="signal peptide" evidence="1">
    <location>
        <begin position="1"/>
        <end position="42"/>
    </location>
</feature>
<accession>A0A5C6C035</accession>
<dbReference type="GO" id="GO:0016491">
    <property type="term" value="F:oxidoreductase activity"/>
    <property type="evidence" value="ECO:0007669"/>
    <property type="project" value="InterPro"/>
</dbReference>
<evidence type="ECO:0000313" key="3">
    <source>
        <dbReference type="EMBL" id="TWU17940.1"/>
    </source>
</evidence>
<dbReference type="CDD" id="cd02966">
    <property type="entry name" value="TlpA_like_family"/>
    <property type="match status" value="1"/>
</dbReference>
<dbReference type="EMBL" id="SJPU01000001">
    <property type="protein sequence ID" value="TWU17940.1"/>
    <property type="molecule type" value="Genomic_DNA"/>
</dbReference>
<dbReference type="InterPro" id="IPR050553">
    <property type="entry name" value="Thioredoxin_ResA/DsbE_sf"/>
</dbReference>
<protein>
    <submittedName>
        <fullName evidence="3">Thiol-disulfide oxidoreductase ResA</fullName>
    </submittedName>
</protein>
<organism evidence="3 4">
    <name type="scientific">Allorhodopirellula heiligendammensis</name>
    <dbReference type="NCBI Taxonomy" id="2714739"/>
    <lineage>
        <taxon>Bacteria</taxon>
        <taxon>Pseudomonadati</taxon>
        <taxon>Planctomycetota</taxon>
        <taxon>Planctomycetia</taxon>
        <taxon>Pirellulales</taxon>
        <taxon>Pirellulaceae</taxon>
        <taxon>Allorhodopirellula</taxon>
    </lineage>
</organism>
<keyword evidence="4" id="KW-1185">Reference proteome</keyword>
<feature type="domain" description="Thioredoxin" evidence="2">
    <location>
        <begin position="299"/>
        <end position="441"/>
    </location>
</feature>
<dbReference type="Pfam" id="PF09865">
    <property type="entry name" value="DUF2092"/>
    <property type="match status" value="1"/>
</dbReference>
<comment type="caution">
    <text evidence="3">The sequence shown here is derived from an EMBL/GenBank/DDBJ whole genome shotgun (WGS) entry which is preliminary data.</text>
</comment>
<evidence type="ECO:0000259" key="2">
    <source>
        <dbReference type="PROSITE" id="PS51352"/>
    </source>
</evidence>
<dbReference type="Pfam" id="PF00578">
    <property type="entry name" value="AhpC-TSA"/>
    <property type="match status" value="1"/>
</dbReference>
<evidence type="ECO:0000313" key="4">
    <source>
        <dbReference type="Proteomes" id="UP000319908"/>
    </source>
</evidence>
<dbReference type="RefSeq" id="WP_146404904.1">
    <property type="nucleotide sequence ID" value="NZ_SJPU01000001.1"/>
</dbReference>
<sequence length="451" mass="49560">MNTRFHPQSLCVLPARYLRCAAWLSIFALSLTFSGSHPQAAADDDVTQADTFQPSEAVKTALMPLFDSISKADGSRANVELTVETVMHGEILSREPSSFAIASKSPDHHTIYHQSEGESKRIYADGKTYIVALSPQAYYELPDVLSNQAIVTSSPINLGAYPEPLLALTLAGVDPTISFFNGMFSVEAMGKTKFRGRTDSVHVRGQQDDNVVWDLWITDEQHPRPLRLLVNLTPMLQASDQVHVPEGYGLSLRYDFVKWRVTGEVEDKLFHFVPAPDATQYASLADYEEQTSPEIGSHPLLGKPVPEYTLTLLDGTEVSSEELKDKIVVLDFWATWCTPCMQAMPTIKSSVAEFADKDVVFYAINAGENASLVNGFASEQDWGVDVAVDPEGTLMDAFSAEEIPLTLIVGRNGIVESTHMGYPGEDALAKQFHDELDVLVRGGRIASSQPE</sequence>
<dbReference type="OrthoDB" id="261881at2"/>
<dbReference type="InterPro" id="IPR000866">
    <property type="entry name" value="AhpC/TSA"/>
</dbReference>
<dbReference type="InterPro" id="IPR019207">
    <property type="entry name" value="DUF2092"/>
</dbReference>